<dbReference type="InterPro" id="IPR021908">
    <property type="entry name" value="YfbK_C"/>
</dbReference>
<dbReference type="AlphaFoldDB" id="A0A1M5ZN45"/>
<dbReference type="Gene3D" id="3.40.50.410">
    <property type="entry name" value="von Willebrand factor, type A domain"/>
    <property type="match status" value="1"/>
</dbReference>
<feature type="signal peptide" evidence="2">
    <location>
        <begin position="1"/>
        <end position="19"/>
    </location>
</feature>
<dbReference type="InterPro" id="IPR051266">
    <property type="entry name" value="CLCR"/>
</dbReference>
<dbReference type="PROSITE" id="PS51257">
    <property type="entry name" value="PROKAR_LIPOPROTEIN"/>
    <property type="match status" value="1"/>
</dbReference>
<evidence type="ECO:0000313" key="4">
    <source>
        <dbReference type="EMBL" id="SHI25588.1"/>
    </source>
</evidence>
<feature type="region of interest" description="Disordered" evidence="1">
    <location>
        <begin position="25"/>
        <end position="55"/>
    </location>
</feature>
<dbReference type="GeneID" id="89510729"/>
<reference evidence="5" key="1">
    <citation type="submission" date="2016-11" db="EMBL/GenBank/DDBJ databases">
        <authorList>
            <person name="Varghese N."/>
            <person name="Submissions S."/>
        </authorList>
    </citation>
    <scope>NUCLEOTIDE SEQUENCE [LARGE SCALE GENOMIC DNA]</scope>
    <source>
        <strain evidence="5">DSM 3071</strain>
    </source>
</reference>
<dbReference type="OrthoDB" id="9805121at2"/>
<accession>A0A1M5ZN45</accession>
<dbReference type="EMBL" id="FQXK01000020">
    <property type="protein sequence ID" value="SHI25588.1"/>
    <property type="molecule type" value="Genomic_DNA"/>
</dbReference>
<dbReference type="SMART" id="SM00327">
    <property type="entry name" value="VWA"/>
    <property type="match status" value="1"/>
</dbReference>
<name>A0A1M5ZN45_BUTFI</name>
<dbReference type="RefSeq" id="WP_073388189.1">
    <property type="nucleotide sequence ID" value="NZ_FQXK01000020.1"/>
</dbReference>
<feature type="domain" description="VWFA" evidence="3">
    <location>
        <begin position="210"/>
        <end position="389"/>
    </location>
</feature>
<dbReference type="InterPro" id="IPR022156">
    <property type="entry name" value="Uncharacterised_YfbK_N"/>
</dbReference>
<dbReference type="PANTHER" id="PTHR10579">
    <property type="entry name" value="CALCIUM-ACTIVATED CHLORIDE CHANNEL REGULATOR"/>
    <property type="match status" value="1"/>
</dbReference>
<feature type="compositionally biased region" description="Polar residues" evidence="1">
    <location>
        <begin position="32"/>
        <end position="55"/>
    </location>
</feature>
<dbReference type="Proteomes" id="UP000184278">
    <property type="component" value="Unassembled WGS sequence"/>
</dbReference>
<dbReference type="PANTHER" id="PTHR10579:SF43">
    <property type="entry name" value="ZINC FINGER (C3HC4-TYPE RING FINGER) FAMILY PROTEIN"/>
    <property type="match status" value="1"/>
</dbReference>
<feature type="chain" id="PRO_5038991195" evidence="2">
    <location>
        <begin position="20"/>
        <end position="570"/>
    </location>
</feature>
<evidence type="ECO:0000313" key="5">
    <source>
        <dbReference type="Proteomes" id="UP000184278"/>
    </source>
</evidence>
<sequence length="570" mass="60784">MKRSLVKTLSLVTCATVLAGCGGSRATGKGETASQSDFYQGSNSQINTAAPVPSATTNDDPCADYECATFETAGESCDEAYDTTYSEPDISMNTEEYTAEDENAFTQVAVSPLSTFGADVDTASYTNFRRMVNSGYTLDSIPHGSIRVEEMLNYFDYDSLNTVAVNLTPEQAEAFSVTYETGICPWNTDNGLLVMNIKANESKVENNGTNFVFLIDTSGSMSYPEEEKIGLVKSSFEAFLETLSDGDTVSVVTYSGTSETLIEGSADKGKIKEALAAAYDSCIGYGGCTNGSGGITAAYEIANKYFIEGGNNRVIIASDGDMNLGLTTATELTDLITQEKESGVYLTVLGFGTGNYSDTNMEAIADAGNGNYFYIDCLEEANRVLCDKLAETTITVAKDVKFQVEFNPNQISEYRLIGYENRTMAAQDFEDDTKDGGEVGAGQDVTVVYELVFANGEGASSNLRYQDGAKTTEAADSDELLALSIRYKKPEGKNSSDEKSVELSFAISPSAGDNSASFNFAAAVVESALIISNSSNAENASLENATARAGSSAGSDPYKTEFVTLLQKLQ</sequence>
<evidence type="ECO:0000259" key="3">
    <source>
        <dbReference type="PROSITE" id="PS50234"/>
    </source>
</evidence>
<proteinExistence type="predicted"/>
<dbReference type="STRING" id="1121131.SAMN02745229_02470"/>
<dbReference type="InterPro" id="IPR036465">
    <property type="entry name" value="vWFA_dom_sf"/>
</dbReference>
<organism evidence="4 5">
    <name type="scientific">Butyrivibrio fibrisolvens DSM 3071</name>
    <dbReference type="NCBI Taxonomy" id="1121131"/>
    <lineage>
        <taxon>Bacteria</taxon>
        <taxon>Bacillati</taxon>
        <taxon>Bacillota</taxon>
        <taxon>Clostridia</taxon>
        <taxon>Lachnospirales</taxon>
        <taxon>Lachnospiraceae</taxon>
        <taxon>Butyrivibrio</taxon>
    </lineage>
</organism>
<keyword evidence="5" id="KW-1185">Reference proteome</keyword>
<dbReference type="InterPro" id="IPR002035">
    <property type="entry name" value="VWF_A"/>
</dbReference>
<dbReference type="Pfam" id="PF12034">
    <property type="entry name" value="YfbK_C"/>
    <property type="match status" value="1"/>
</dbReference>
<dbReference type="SUPFAM" id="SSF53300">
    <property type="entry name" value="vWA-like"/>
    <property type="match status" value="1"/>
</dbReference>
<protein>
    <submittedName>
        <fullName evidence="4">Ca-activated chloride channel family protein</fullName>
    </submittedName>
</protein>
<gene>
    <name evidence="4" type="ORF">SAMN02745229_02470</name>
</gene>
<dbReference type="Pfam" id="PF00092">
    <property type="entry name" value="VWA"/>
    <property type="match status" value="1"/>
</dbReference>
<evidence type="ECO:0000256" key="2">
    <source>
        <dbReference type="SAM" id="SignalP"/>
    </source>
</evidence>
<evidence type="ECO:0000256" key="1">
    <source>
        <dbReference type="SAM" id="MobiDB-lite"/>
    </source>
</evidence>
<keyword evidence="2" id="KW-0732">Signal</keyword>
<dbReference type="Pfam" id="PF12450">
    <property type="entry name" value="vWF_A"/>
    <property type="match status" value="1"/>
</dbReference>
<dbReference type="PROSITE" id="PS50234">
    <property type="entry name" value="VWFA"/>
    <property type="match status" value="1"/>
</dbReference>